<sequence>MTSLTFLLPILLPILFLVFFLSVLISIVKRINRLAENARLRAGTSQAAAMQQTVRQSFDGAGNENAKQLIKKLATLKPEQVYGFFQERLPEKYLREVSRILANRNWRREILIFVNRENLWQLLLRANTPKTGSDQNDTETADETDEVQEFTDYNMDPAVGLADDFTVFSEDKKELKTAKRMEKSTIQNKKKYSGNQKALMRAVIAKEILDRPDFDRK</sequence>
<organism evidence="2 3">
    <name type="scientific">Trichococcus shcherbakoviae subsp. psychrophilus</name>
    <dbReference type="NCBI Taxonomy" id="2585775"/>
    <lineage>
        <taxon>Bacteria</taxon>
        <taxon>Bacillati</taxon>
        <taxon>Bacillota</taxon>
        <taxon>Bacilli</taxon>
        <taxon>Lactobacillales</taxon>
        <taxon>Carnobacteriaceae</taxon>
        <taxon>Trichococcus</taxon>
    </lineage>
</organism>
<accession>A0A5C5E885</accession>
<keyword evidence="1" id="KW-0812">Transmembrane</keyword>
<reference evidence="2 3" key="1">
    <citation type="submission" date="2019-06" db="EMBL/GenBank/DDBJ databases">
        <title>Description Trichococcus psychrophilus sp. nov., isolated from a cold spring, by genomic and phenotypic analyses.</title>
        <authorList>
            <person name="Zakharyuk A."/>
        </authorList>
    </citation>
    <scope>NUCLEOTIDE SEQUENCE [LARGE SCALE GENOMIC DNA]</scope>
    <source>
        <strain evidence="2 3">SKBG</strain>
    </source>
</reference>
<name>A0A5C5E885_9LACT</name>
<feature type="transmembrane region" description="Helical" evidence="1">
    <location>
        <begin position="6"/>
        <end position="28"/>
    </location>
</feature>
<gene>
    <name evidence="2" type="ORF">FHK04_06890</name>
</gene>
<dbReference type="EMBL" id="VENO01000002">
    <property type="protein sequence ID" value="TNV69232.1"/>
    <property type="molecule type" value="Genomic_DNA"/>
</dbReference>
<comment type="caution">
    <text evidence="2">The sequence shown here is derived from an EMBL/GenBank/DDBJ whole genome shotgun (WGS) entry which is preliminary data.</text>
</comment>
<keyword evidence="3" id="KW-1185">Reference proteome</keyword>
<proteinExistence type="predicted"/>
<keyword evidence="1" id="KW-0472">Membrane</keyword>
<evidence type="ECO:0000313" key="3">
    <source>
        <dbReference type="Proteomes" id="UP000313395"/>
    </source>
</evidence>
<dbReference type="AlphaFoldDB" id="A0A5C5E885"/>
<keyword evidence="1" id="KW-1133">Transmembrane helix</keyword>
<dbReference type="Proteomes" id="UP000313395">
    <property type="component" value="Unassembled WGS sequence"/>
</dbReference>
<protein>
    <submittedName>
        <fullName evidence="2">Uncharacterized protein</fullName>
    </submittedName>
</protein>
<evidence type="ECO:0000256" key="1">
    <source>
        <dbReference type="SAM" id="Phobius"/>
    </source>
</evidence>
<evidence type="ECO:0000313" key="2">
    <source>
        <dbReference type="EMBL" id="TNV69232.1"/>
    </source>
</evidence>
<dbReference type="RefSeq" id="WP_140185929.1">
    <property type="nucleotide sequence ID" value="NZ_VENO01000002.1"/>
</dbReference>